<dbReference type="GO" id="GO:0005506">
    <property type="term" value="F:iron ion binding"/>
    <property type="evidence" value="ECO:0007669"/>
    <property type="project" value="InterPro"/>
</dbReference>
<keyword evidence="4 9" id="KW-0349">Heme</keyword>
<sequence length="516" mass="58084">METVELHIPASPWTLALPLGADTRTYLYLILCLALSILACSHLLRKPTSSRPVLNPSGFEIIGLQRRIDFNNTAGGLITQGREKFPGKPYHLITDTCDLLVLPPTFAEGIRNNPDLDLTSTVEEDFHAYVPGFEAFRGGREDEITNMITEPLSRETDFALKQRFGVSNDWKEYKVYEEILDVVARISTRVFLGPELCRNEEWLRITKNYTVDSFIAAFVLRIFPRSLRSLVHWFLPQCRSIRQQLADARKLILPAVQARRKLRASVQAEGKVVPDFNDAIDWLDQEAKGDPYDVVSCQLGMSMAAIHTTTDLLTETMQNLAMHPELVEELRREIVEVLSAGGWKKTSLYNLKLMDSVLKESQRVRPAGTLVMQRKATRTTKLPDGSTLAKGQRCAVDSFGPSGMASSEVYDNPSAFDPHRFERMRGQPGLDSKAHLVATGPAHLGFGHGQHSCPGRFFASNELKVALCHLLIDYEWRFADGYTPKRMENGFMLGTDPEARILLRRRSQPEVELLGL</sequence>
<dbReference type="GO" id="GO:0004497">
    <property type="term" value="F:monooxygenase activity"/>
    <property type="evidence" value="ECO:0007669"/>
    <property type="project" value="UniProtKB-KW"/>
</dbReference>
<comment type="pathway">
    <text evidence="2">Mycotoxin biosynthesis.</text>
</comment>
<gene>
    <name evidence="11" type="ORF">BU24DRAFT_445410</name>
</gene>
<evidence type="ECO:0000256" key="2">
    <source>
        <dbReference type="ARBA" id="ARBA00004685"/>
    </source>
</evidence>
<dbReference type="SUPFAM" id="SSF48264">
    <property type="entry name" value="Cytochrome P450"/>
    <property type="match status" value="1"/>
</dbReference>
<evidence type="ECO:0000256" key="9">
    <source>
        <dbReference type="PIRSR" id="PIRSR602403-1"/>
    </source>
</evidence>
<protein>
    <submittedName>
        <fullName evidence="11">Ent-kaurene oxidase</fullName>
    </submittedName>
</protein>
<keyword evidence="5 9" id="KW-0479">Metal-binding</keyword>
<name>A0A6A5X6T6_9PLEO</name>
<dbReference type="CDD" id="cd11041">
    <property type="entry name" value="CYP503A1-like"/>
    <property type="match status" value="1"/>
</dbReference>
<evidence type="ECO:0000256" key="1">
    <source>
        <dbReference type="ARBA" id="ARBA00001971"/>
    </source>
</evidence>
<dbReference type="PROSITE" id="PS00086">
    <property type="entry name" value="CYTOCHROME_P450"/>
    <property type="match status" value="1"/>
</dbReference>
<dbReference type="GO" id="GO:0020037">
    <property type="term" value="F:heme binding"/>
    <property type="evidence" value="ECO:0007669"/>
    <property type="project" value="InterPro"/>
</dbReference>
<dbReference type="PANTHER" id="PTHR46206:SF2">
    <property type="entry name" value="CYTOCHROME P450 MONOOXYGENASE AUSG-RELATED"/>
    <property type="match status" value="1"/>
</dbReference>
<keyword evidence="7 9" id="KW-0408">Iron</keyword>
<evidence type="ECO:0000256" key="6">
    <source>
        <dbReference type="ARBA" id="ARBA00023002"/>
    </source>
</evidence>
<dbReference type="EMBL" id="ML978082">
    <property type="protein sequence ID" value="KAF2008612.1"/>
    <property type="molecule type" value="Genomic_DNA"/>
</dbReference>
<organism evidence="11 12">
    <name type="scientific">Aaosphaeria arxii CBS 175.79</name>
    <dbReference type="NCBI Taxonomy" id="1450172"/>
    <lineage>
        <taxon>Eukaryota</taxon>
        <taxon>Fungi</taxon>
        <taxon>Dikarya</taxon>
        <taxon>Ascomycota</taxon>
        <taxon>Pezizomycotina</taxon>
        <taxon>Dothideomycetes</taxon>
        <taxon>Pleosporomycetidae</taxon>
        <taxon>Pleosporales</taxon>
        <taxon>Pleosporales incertae sedis</taxon>
        <taxon>Aaosphaeria</taxon>
    </lineage>
</organism>
<dbReference type="InterPro" id="IPR036396">
    <property type="entry name" value="Cyt_P450_sf"/>
</dbReference>
<dbReference type="Pfam" id="PF00067">
    <property type="entry name" value="p450"/>
    <property type="match status" value="1"/>
</dbReference>
<keyword evidence="6 10" id="KW-0560">Oxidoreductase</keyword>
<evidence type="ECO:0000256" key="7">
    <source>
        <dbReference type="ARBA" id="ARBA00023004"/>
    </source>
</evidence>
<dbReference type="RefSeq" id="XP_033376951.1">
    <property type="nucleotide sequence ID" value="XM_033530693.1"/>
</dbReference>
<proteinExistence type="inferred from homology"/>
<dbReference type="Proteomes" id="UP000799778">
    <property type="component" value="Unassembled WGS sequence"/>
</dbReference>
<dbReference type="GO" id="GO:0016705">
    <property type="term" value="F:oxidoreductase activity, acting on paired donors, with incorporation or reduction of molecular oxygen"/>
    <property type="evidence" value="ECO:0007669"/>
    <property type="project" value="InterPro"/>
</dbReference>
<dbReference type="InterPro" id="IPR002403">
    <property type="entry name" value="Cyt_P450_E_grp-IV"/>
</dbReference>
<comment type="cofactor">
    <cofactor evidence="1 9">
        <name>heme</name>
        <dbReference type="ChEBI" id="CHEBI:30413"/>
    </cofactor>
</comment>
<evidence type="ECO:0000256" key="8">
    <source>
        <dbReference type="ARBA" id="ARBA00023033"/>
    </source>
</evidence>
<dbReference type="AlphaFoldDB" id="A0A6A5X6T6"/>
<evidence type="ECO:0000313" key="12">
    <source>
        <dbReference type="Proteomes" id="UP000799778"/>
    </source>
</evidence>
<reference evidence="11" key="1">
    <citation type="journal article" date="2020" name="Stud. Mycol.">
        <title>101 Dothideomycetes genomes: a test case for predicting lifestyles and emergence of pathogens.</title>
        <authorList>
            <person name="Haridas S."/>
            <person name="Albert R."/>
            <person name="Binder M."/>
            <person name="Bloem J."/>
            <person name="Labutti K."/>
            <person name="Salamov A."/>
            <person name="Andreopoulos B."/>
            <person name="Baker S."/>
            <person name="Barry K."/>
            <person name="Bills G."/>
            <person name="Bluhm B."/>
            <person name="Cannon C."/>
            <person name="Castanera R."/>
            <person name="Culley D."/>
            <person name="Daum C."/>
            <person name="Ezra D."/>
            <person name="Gonzalez J."/>
            <person name="Henrissat B."/>
            <person name="Kuo A."/>
            <person name="Liang C."/>
            <person name="Lipzen A."/>
            <person name="Lutzoni F."/>
            <person name="Magnuson J."/>
            <person name="Mondo S."/>
            <person name="Nolan M."/>
            <person name="Ohm R."/>
            <person name="Pangilinan J."/>
            <person name="Park H.-J."/>
            <person name="Ramirez L."/>
            <person name="Alfaro M."/>
            <person name="Sun H."/>
            <person name="Tritt A."/>
            <person name="Yoshinaga Y."/>
            <person name="Zwiers L.-H."/>
            <person name="Turgeon B."/>
            <person name="Goodwin S."/>
            <person name="Spatafora J."/>
            <person name="Crous P."/>
            <person name="Grigoriev I."/>
        </authorList>
    </citation>
    <scope>NUCLEOTIDE SEQUENCE</scope>
    <source>
        <strain evidence="11">CBS 175.79</strain>
    </source>
</reference>
<dbReference type="PRINTS" id="PR00465">
    <property type="entry name" value="EP450IV"/>
</dbReference>
<feature type="binding site" description="axial binding residue" evidence="9">
    <location>
        <position position="453"/>
    </location>
    <ligand>
        <name>heme</name>
        <dbReference type="ChEBI" id="CHEBI:30413"/>
    </ligand>
    <ligandPart>
        <name>Fe</name>
        <dbReference type="ChEBI" id="CHEBI:18248"/>
    </ligandPart>
</feature>
<evidence type="ECO:0000256" key="4">
    <source>
        <dbReference type="ARBA" id="ARBA00022617"/>
    </source>
</evidence>
<dbReference type="PANTHER" id="PTHR46206">
    <property type="entry name" value="CYTOCHROME P450"/>
    <property type="match status" value="1"/>
</dbReference>
<comment type="similarity">
    <text evidence="3 10">Belongs to the cytochrome P450 family.</text>
</comment>
<evidence type="ECO:0000256" key="3">
    <source>
        <dbReference type="ARBA" id="ARBA00010617"/>
    </source>
</evidence>
<evidence type="ECO:0000256" key="5">
    <source>
        <dbReference type="ARBA" id="ARBA00022723"/>
    </source>
</evidence>
<evidence type="ECO:0000313" key="11">
    <source>
        <dbReference type="EMBL" id="KAF2008612.1"/>
    </source>
</evidence>
<dbReference type="InterPro" id="IPR017972">
    <property type="entry name" value="Cyt_P450_CS"/>
</dbReference>
<keyword evidence="8 10" id="KW-0503">Monooxygenase</keyword>
<dbReference type="OrthoDB" id="1844152at2759"/>
<dbReference type="InterPro" id="IPR001128">
    <property type="entry name" value="Cyt_P450"/>
</dbReference>
<dbReference type="GeneID" id="54288090"/>
<accession>A0A6A5X6T6</accession>
<keyword evidence="12" id="KW-1185">Reference proteome</keyword>
<evidence type="ECO:0000256" key="10">
    <source>
        <dbReference type="RuleBase" id="RU000461"/>
    </source>
</evidence>
<dbReference type="Gene3D" id="1.10.630.10">
    <property type="entry name" value="Cytochrome P450"/>
    <property type="match status" value="1"/>
</dbReference>